<feature type="region of interest" description="Disordered" evidence="2">
    <location>
        <begin position="688"/>
        <end position="711"/>
    </location>
</feature>
<feature type="compositionally biased region" description="Basic and acidic residues" evidence="2">
    <location>
        <begin position="49"/>
        <end position="59"/>
    </location>
</feature>
<name>A0AAV3P8I6_LITER</name>
<keyword evidence="4" id="KW-0238">DNA-binding</keyword>
<feature type="region of interest" description="Disordered" evidence="2">
    <location>
        <begin position="972"/>
        <end position="1017"/>
    </location>
</feature>
<feature type="compositionally biased region" description="Basic residues" evidence="2">
    <location>
        <begin position="986"/>
        <end position="995"/>
    </location>
</feature>
<feature type="compositionally biased region" description="Acidic residues" evidence="2">
    <location>
        <begin position="921"/>
        <end position="941"/>
    </location>
</feature>
<organism evidence="4 5">
    <name type="scientific">Lithospermum erythrorhizon</name>
    <name type="common">Purple gromwell</name>
    <name type="synonym">Lithospermum officinale var. erythrorhizon</name>
    <dbReference type="NCBI Taxonomy" id="34254"/>
    <lineage>
        <taxon>Eukaryota</taxon>
        <taxon>Viridiplantae</taxon>
        <taxon>Streptophyta</taxon>
        <taxon>Embryophyta</taxon>
        <taxon>Tracheophyta</taxon>
        <taxon>Spermatophyta</taxon>
        <taxon>Magnoliopsida</taxon>
        <taxon>eudicotyledons</taxon>
        <taxon>Gunneridae</taxon>
        <taxon>Pentapetalae</taxon>
        <taxon>asterids</taxon>
        <taxon>lamiids</taxon>
        <taxon>Boraginales</taxon>
        <taxon>Boraginaceae</taxon>
        <taxon>Boraginoideae</taxon>
        <taxon>Lithospermeae</taxon>
        <taxon>Lithospermum</taxon>
    </lineage>
</organism>
<dbReference type="AlphaFoldDB" id="A0AAV3P8I6"/>
<feature type="compositionally biased region" description="Basic residues" evidence="2">
    <location>
        <begin position="945"/>
        <end position="954"/>
    </location>
</feature>
<dbReference type="GO" id="GO:0005634">
    <property type="term" value="C:nucleus"/>
    <property type="evidence" value="ECO:0007669"/>
    <property type="project" value="UniProtKB-ARBA"/>
</dbReference>
<feature type="compositionally biased region" description="Basic and acidic residues" evidence="2">
    <location>
        <begin position="87"/>
        <end position="102"/>
    </location>
</feature>
<dbReference type="GO" id="GO:0003677">
    <property type="term" value="F:DNA binding"/>
    <property type="evidence" value="ECO:0007669"/>
    <property type="project" value="UniProtKB-KW"/>
</dbReference>
<dbReference type="EMBL" id="BAABME010001061">
    <property type="protein sequence ID" value="GAA0147296.1"/>
    <property type="molecule type" value="Genomic_DNA"/>
</dbReference>
<feature type="compositionally biased region" description="Basic and acidic residues" evidence="2">
    <location>
        <begin position="67"/>
        <end position="76"/>
    </location>
</feature>
<reference evidence="4 5" key="1">
    <citation type="submission" date="2024-01" db="EMBL/GenBank/DDBJ databases">
        <title>The complete chloroplast genome sequence of Lithospermum erythrorhizon: insights into the phylogenetic relationship among Boraginaceae species and the maternal lineages of purple gromwells.</title>
        <authorList>
            <person name="Okada T."/>
            <person name="Watanabe K."/>
        </authorList>
    </citation>
    <scope>NUCLEOTIDE SEQUENCE [LARGE SCALE GENOMIC DNA]</scope>
</reference>
<feature type="compositionally biased region" description="Acidic residues" evidence="2">
    <location>
        <begin position="845"/>
        <end position="892"/>
    </location>
</feature>
<evidence type="ECO:0000313" key="5">
    <source>
        <dbReference type="Proteomes" id="UP001454036"/>
    </source>
</evidence>
<feature type="domain" description="CCAAT-binding factor" evidence="3">
    <location>
        <begin position="504"/>
        <end position="746"/>
    </location>
</feature>
<evidence type="ECO:0000259" key="3">
    <source>
        <dbReference type="Pfam" id="PF03914"/>
    </source>
</evidence>
<feature type="region of interest" description="Disordered" evidence="2">
    <location>
        <begin position="36"/>
        <end position="102"/>
    </location>
</feature>
<comment type="caution">
    <text evidence="4">The sequence shown here is derived from an EMBL/GenBank/DDBJ whole genome shotgun (WGS) entry which is preliminary data.</text>
</comment>
<accession>A0AAV3P8I6</accession>
<comment type="similarity">
    <text evidence="1">Belongs to the CBF/MAK21 family.</text>
</comment>
<proteinExistence type="inferred from homology"/>
<dbReference type="Pfam" id="PF03914">
    <property type="entry name" value="CBF"/>
    <property type="match status" value="1"/>
</dbReference>
<dbReference type="InterPro" id="IPR005612">
    <property type="entry name" value="CCAAT-binding_factor"/>
</dbReference>
<evidence type="ECO:0000256" key="1">
    <source>
        <dbReference type="ARBA" id="ARBA00007797"/>
    </source>
</evidence>
<protein>
    <submittedName>
        <fullName evidence="4">DNA-binding transcription factor</fullName>
    </submittedName>
</protein>
<dbReference type="PANTHER" id="PTHR12048:SF0">
    <property type="entry name" value="CCAAT_ENHANCER-BINDING PROTEIN ZETA"/>
    <property type="match status" value="1"/>
</dbReference>
<evidence type="ECO:0000313" key="4">
    <source>
        <dbReference type="EMBL" id="GAA0147296.1"/>
    </source>
</evidence>
<evidence type="ECO:0000256" key="2">
    <source>
        <dbReference type="SAM" id="MobiDB-lite"/>
    </source>
</evidence>
<feature type="region of interest" description="Disordered" evidence="2">
    <location>
        <begin position="837"/>
        <end position="960"/>
    </location>
</feature>
<dbReference type="Proteomes" id="UP001454036">
    <property type="component" value="Unassembled WGS sequence"/>
</dbReference>
<feature type="compositionally biased region" description="Acidic residues" evidence="2">
    <location>
        <begin position="655"/>
        <end position="667"/>
    </location>
</feature>
<keyword evidence="5" id="KW-1185">Reference proteome</keyword>
<dbReference type="InterPro" id="IPR040155">
    <property type="entry name" value="CEBPZ/Mak21-like"/>
</dbReference>
<dbReference type="SUPFAM" id="SSF48371">
    <property type="entry name" value="ARM repeat"/>
    <property type="match status" value="1"/>
</dbReference>
<feature type="region of interest" description="Disordered" evidence="2">
    <location>
        <begin position="619"/>
        <end position="670"/>
    </location>
</feature>
<feature type="region of interest" description="Disordered" evidence="2">
    <location>
        <begin position="1"/>
        <end position="21"/>
    </location>
</feature>
<sequence>MKTKKSQKDVHFNKSEDIDEELKNDVFSFASSLGLSASDFGKTNQNTPKNEKNRQKKENSVTPQARGDYRNGDKKSPKPHPSTPQARGDHNNADRNSWKTTDKYKNLPKLPLVKANAVGVWHVDVVEWEAKVLGEEAKKVGFGSADEWKAFVEKKKELGERLLAQFVNDYETSRGQSGDIKMLMTTQRSGTAADKVSAFSVLLGDNPVANLRSLDALLGMVTSKVGKRHSLSGFEALQELFVSSLLPDRKLKTLLQRPLNHLPETKDGNSLLLLWYWEDLLKQRYERFVIALEEASRDVLPVLKDKALKTIYTLLRNKSEQERRLLTALVNKLGDPSNKAASNADYLLLKLLSDHPNMKIVVINEVDNLLFRPHLVLKAKYHAVNFLTQIQLSHKGDGPKVAKRLIDVYFALYKVLISEASAENMTGKHSKTENNKANGTIKDDKLKSSSELHVEMDSRLLSALLSGVNRAFPYVSSNEADDIVEVQTPILFQLVHSKNFNVGVQALILLEKISSKNQIVSDRFYRALYAKLLLPAAMNSSKEELFIGLLLKAMKSDINLKRVAAFSKRLLQVALQQPPQYACGCLFLLSEALKARPPLWNMVLQNEAVDDDLEHFEDITEEEEDKSSSVKKRTNNVKDVVSTNNDNTSHKDPSSEEADSSASESEDGDFKIAGSLNEDGFYDLSRTKSDAEERAQTTTPSKDSSLLPGGYNPRHREPSFCNADAVSWWELTVLASHAHPSVATMAKTLLSGANIVYHGNPLQDFTLSSFLDKFMEKKPKKSTWHGASEIEPAKKLDMSNQLIGPEILALAEEDVAAEDLVFHKFYANKLNSSKKLKKKKKKAVEEEDDYDEDIIPMDENLSDSDDDPSIEEDADYDYDDLDKIDDEDDDDLVGNASDGETDLPSGTIVGDLDNADNISADNEDDRDVVIGEADDGSDLEDNSSRRRKTQKSLRRTGASPFASLEEYEDIINEDEEQPAENTSTQKFKHKSKKKRLPVDTSTEKQKSKFKKKRKTST</sequence>
<feature type="compositionally biased region" description="Basic residues" evidence="2">
    <location>
        <begin position="1007"/>
        <end position="1017"/>
    </location>
</feature>
<gene>
    <name evidence="4" type="ORF">LIER_07033</name>
</gene>
<dbReference type="InterPro" id="IPR016024">
    <property type="entry name" value="ARM-type_fold"/>
</dbReference>
<dbReference type="PANTHER" id="PTHR12048">
    <property type="entry name" value="CCAAT-BINDING FACTOR-RELATED"/>
    <property type="match status" value="1"/>
</dbReference>